<dbReference type="Pfam" id="PF00270">
    <property type="entry name" value="DEAD"/>
    <property type="match status" value="1"/>
</dbReference>
<name>A0ABR7T1U7_HELCL</name>
<keyword evidence="12" id="KW-0413">Isomerase</keyword>
<accession>A0ABR7T1U7</accession>
<keyword evidence="1" id="KW-0004">4Fe-4S</keyword>
<keyword evidence="7" id="KW-0067">ATP-binding</keyword>
<dbReference type="GO" id="GO:0004386">
    <property type="term" value="F:helicase activity"/>
    <property type="evidence" value="ECO:0007669"/>
    <property type="project" value="UniProtKB-KW"/>
</dbReference>
<evidence type="ECO:0000256" key="5">
    <source>
        <dbReference type="ARBA" id="ARBA00022801"/>
    </source>
</evidence>
<evidence type="ECO:0000256" key="13">
    <source>
        <dbReference type="ARBA" id="ARBA00038058"/>
    </source>
</evidence>
<dbReference type="InterPro" id="IPR011545">
    <property type="entry name" value="DEAD/DEAH_box_helicase_dom"/>
</dbReference>
<dbReference type="SMART" id="SM00491">
    <property type="entry name" value="HELICc2"/>
    <property type="match status" value="1"/>
</dbReference>
<evidence type="ECO:0000256" key="10">
    <source>
        <dbReference type="ARBA" id="ARBA00023125"/>
    </source>
</evidence>
<evidence type="ECO:0000256" key="11">
    <source>
        <dbReference type="ARBA" id="ARBA00023204"/>
    </source>
</evidence>
<reference evidence="15 16" key="1">
    <citation type="submission" date="2020-07" db="EMBL/GenBank/DDBJ databases">
        <title>Draft whole-genome sequence of Heliobacterium chlorum DSM 3682, type strain.</title>
        <authorList>
            <person name="Kyndt J.A."/>
            <person name="Meyer T.E."/>
            <person name="Imhoff J.F."/>
        </authorList>
    </citation>
    <scope>NUCLEOTIDE SEQUENCE [LARGE SCALE GENOMIC DNA]</scope>
    <source>
        <strain evidence="15 16">DSM 3682</strain>
    </source>
</reference>
<keyword evidence="5" id="KW-0378">Hydrolase</keyword>
<keyword evidence="16" id="KW-1185">Reference proteome</keyword>
<organism evidence="15 16">
    <name type="scientific">Heliobacterium chlorum</name>
    <dbReference type="NCBI Taxonomy" id="2698"/>
    <lineage>
        <taxon>Bacteria</taxon>
        <taxon>Bacillati</taxon>
        <taxon>Bacillota</taxon>
        <taxon>Clostridia</taxon>
        <taxon>Eubacteriales</taxon>
        <taxon>Heliobacteriaceae</taxon>
        <taxon>Heliobacterium</taxon>
    </lineage>
</organism>
<dbReference type="InterPro" id="IPR006554">
    <property type="entry name" value="Helicase-like_DEXD_c2"/>
</dbReference>
<comment type="similarity">
    <text evidence="13">Belongs to the helicase family. DinG subfamily.</text>
</comment>
<dbReference type="Pfam" id="PF13307">
    <property type="entry name" value="Helicase_C_2"/>
    <property type="match status" value="1"/>
</dbReference>
<keyword evidence="11" id="KW-0234">DNA repair</keyword>
<dbReference type="InterPro" id="IPR006555">
    <property type="entry name" value="ATP-dep_Helicase_C"/>
</dbReference>
<keyword evidence="4" id="KW-0227">DNA damage</keyword>
<dbReference type="PANTHER" id="PTHR11472">
    <property type="entry name" value="DNA REPAIR DEAD HELICASE RAD3/XP-D SUBFAMILY MEMBER"/>
    <property type="match status" value="1"/>
</dbReference>
<dbReference type="PROSITE" id="PS51193">
    <property type="entry name" value="HELICASE_ATP_BIND_2"/>
    <property type="match status" value="1"/>
</dbReference>
<keyword evidence="3" id="KW-0547">Nucleotide-binding</keyword>
<evidence type="ECO:0000259" key="14">
    <source>
        <dbReference type="PROSITE" id="PS51193"/>
    </source>
</evidence>
<dbReference type="EMBL" id="JACVHF010000002">
    <property type="protein sequence ID" value="MBC9783501.1"/>
    <property type="molecule type" value="Genomic_DNA"/>
</dbReference>
<keyword evidence="10" id="KW-0238">DNA-binding</keyword>
<dbReference type="Gene3D" id="3.40.50.300">
    <property type="entry name" value="P-loop containing nucleotide triphosphate hydrolases"/>
    <property type="match status" value="2"/>
</dbReference>
<evidence type="ECO:0000313" key="16">
    <source>
        <dbReference type="Proteomes" id="UP000617402"/>
    </source>
</evidence>
<proteinExistence type="inferred from homology"/>
<feature type="domain" description="Helicase ATP-binding" evidence="14">
    <location>
        <begin position="22"/>
        <end position="296"/>
    </location>
</feature>
<evidence type="ECO:0000256" key="4">
    <source>
        <dbReference type="ARBA" id="ARBA00022763"/>
    </source>
</evidence>
<protein>
    <submittedName>
        <fullName evidence="15">DEAD/DEAH box helicase</fullName>
    </submittedName>
</protein>
<keyword evidence="6 15" id="KW-0347">Helicase</keyword>
<evidence type="ECO:0000256" key="2">
    <source>
        <dbReference type="ARBA" id="ARBA00022723"/>
    </source>
</evidence>
<comment type="caution">
    <text evidence="15">The sequence shown here is derived from an EMBL/GenBank/DDBJ whole genome shotgun (WGS) entry which is preliminary data.</text>
</comment>
<evidence type="ECO:0000256" key="3">
    <source>
        <dbReference type="ARBA" id="ARBA00022741"/>
    </source>
</evidence>
<dbReference type="InterPro" id="IPR045028">
    <property type="entry name" value="DinG/Rad3-like"/>
</dbReference>
<dbReference type="InterPro" id="IPR010614">
    <property type="entry name" value="RAD3-like_helicase_DEAD"/>
</dbReference>
<keyword evidence="9" id="KW-0411">Iron-sulfur</keyword>
<evidence type="ECO:0000256" key="9">
    <source>
        <dbReference type="ARBA" id="ARBA00023014"/>
    </source>
</evidence>
<keyword evidence="2" id="KW-0479">Metal-binding</keyword>
<evidence type="ECO:0000256" key="1">
    <source>
        <dbReference type="ARBA" id="ARBA00022485"/>
    </source>
</evidence>
<evidence type="ECO:0000313" key="15">
    <source>
        <dbReference type="EMBL" id="MBC9783501.1"/>
    </source>
</evidence>
<dbReference type="SMART" id="SM00488">
    <property type="entry name" value="DEXDc2"/>
    <property type="match status" value="1"/>
</dbReference>
<sequence length="659" mass="73958">MSAVPVMEPPKPSKAEQFFRETLPSVVPGIEIREEQIKMARAVERGIQEESHVISEAGTGTGKSLAYLVPVAQHLQEHPQSCAVISTGTIALQEQILGKDIPDLEKVLGYSLNAELAKGKGNYLCWTRLQEQVQELGLFDEDNPLGNVFQWAQNTCTGDKTELPVEALPVWMEVNCDDNCVGKKKCRNANRCFRLKAKERLESADVVVTNHTLFILDLKLREETMGEHSILPDFDVVVLDEAHNLEPVAVKIQGLQVSQYRIPQILSQLKKCPGSDPSSIREASMANEAFFFTVSMAGNGKIDKFYIPKTADGEPLAKMMDSLEDLRKAVDKVGKMFDPQGWTDRVDGLFQRLTNAIIESESIIYNDSLDDVSWVEVTHDKHQRKKVTIHLTPVDVSEKLEQLLFSNEEIRSVIMTSATISTAGSFDYFKKSVGCQKAIELQVQSPFDYKRQCLMYLPSGLPDALSRDFHTLVVPEIEKILQVTQGRAFVLFTSYKGMNEAFNVITSRPPDKRLPYRIFKQGEVSKQRLLDMFREDEHSILFATSSFWEGVSVEGSALSCVILVKLPFGVPDEPVVEAKVKAIERRGGRSFNEYSLPECIIKMKQGFGRLIRTRSDRGIVAILDPRVRAKGYGWQILSSLPPAQEIRSLVNVDLFLEGK</sequence>
<evidence type="ECO:0000256" key="8">
    <source>
        <dbReference type="ARBA" id="ARBA00023004"/>
    </source>
</evidence>
<dbReference type="Proteomes" id="UP000617402">
    <property type="component" value="Unassembled WGS sequence"/>
</dbReference>
<evidence type="ECO:0000256" key="6">
    <source>
        <dbReference type="ARBA" id="ARBA00022806"/>
    </source>
</evidence>
<evidence type="ECO:0000256" key="12">
    <source>
        <dbReference type="ARBA" id="ARBA00023235"/>
    </source>
</evidence>
<dbReference type="Pfam" id="PF06733">
    <property type="entry name" value="DEAD_2"/>
    <property type="match status" value="1"/>
</dbReference>
<evidence type="ECO:0000256" key="7">
    <source>
        <dbReference type="ARBA" id="ARBA00022840"/>
    </source>
</evidence>
<gene>
    <name evidence="15" type="ORF">H1S01_03115</name>
</gene>
<dbReference type="SUPFAM" id="SSF52540">
    <property type="entry name" value="P-loop containing nucleoside triphosphate hydrolases"/>
    <property type="match status" value="1"/>
</dbReference>
<dbReference type="RefSeq" id="WP_188038661.1">
    <property type="nucleotide sequence ID" value="NZ_JACVHF010000002.1"/>
</dbReference>
<dbReference type="InterPro" id="IPR014013">
    <property type="entry name" value="Helic_SF1/SF2_ATP-bd_DinG/Rad3"/>
</dbReference>
<dbReference type="InterPro" id="IPR027417">
    <property type="entry name" value="P-loop_NTPase"/>
</dbReference>
<keyword evidence="8" id="KW-0408">Iron</keyword>
<dbReference type="PANTHER" id="PTHR11472:SF34">
    <property type="entry name" value="REGULATOR OF TELOMERE ELONGATION HELICASE 1"/>
    <property type="match status" value="1"/>
</dbReference>